<keyword evidence="1" id="KW-0472">Membrane</keyword>
<keyword evidence="2" id="KW-1185">Reference proteome</keyword>
<feature type="transmembrane region" description="Helical" evidence="1">
    <location>
        <begin position="181"/>
        <end position="202"/>
    </location>
</feature>
<protein>
    <submittedName>
        <fullName evidence="3">Serpentine Receptor, class BC (Class B-like)</fullName>
    </submittedName>
</protein>
<dbReference type="eggNOG" id="ENOG502TGI1">
    <property type="taxonomic scope" value="Eukaryota"/>
</dbReference>
<feature type="transmembrane region" description="Helical" evidence="1">
    <location>
        <begin position="52"/>
        <end position="75"/>
    </location>
</feature>
<sequence>MVVLGVSYWIFTVIGIIVTVLTVALCIFILHRYAFELKVWRKIEYQFILFRVFCDIFNGIGGVGYFVSSSFTLLYSEIVPFDVTFVMGLFGSNFLEMRSFLAAFIAIERVLATFAPLKFYYYRRNLSNIPIILFILSTGLAVEVVLFGFCDFRLPLVPGCVNYACATPPCFVKYAAVTKVIYGSLNATFSAILCLKLFMLSWKQATVQTDIRKANMISLTDGLSTMVFELLPTLIFDSKVIDVTGYGPVVGVLRQSGRAVEALVMVKLMEKKKKTVQPARMSVSVRNNVF</sequence>
<evidence type="ECO:0000313" key="3">
    <source>
        <dbReference type="WBParaSite" id="Csp11.Scaffold37.g196.t1"/>
    </source>
</evidence>
<organism evidence="2 3">
    <name type="scientific">Caenorhabditis tropicalis</name>
    <dbReference type="NCBI Taxonomy" id="1561998"/>
    <lineage>
        <taxon>Eukaryota</taxon>
        <taxon>Metazoa</taxon>
        <taxon>Ecdysozoa</taxon>
        <taxon>Nematoda</taxon>
        <taxon>Chromadorea</taxon>
        <taxon>Rhabditida</taxon>
        <taxon>Rhabditina</taxon>
        <taxon>Rhabditomorpha</taxon>
        <taxon>Rhabditoidea</taxon>
        <taxon>Rhabditidae</taxon>
        <taxon>Peloderinae</taxon>
        <taxon>Caenorhabditis</taxon>
    </lineage>
</organism>
<name>A0A1I7SZ22_9PELO</name>
<dbReference type="AlphaFoldDB" id="A0A1I7SZ22"/>
<keyword evidence="1" id="KW-1133">Transmembrane helix</keyword>
<proteinExistence type="predicted"/>
<dbReference type="PANTHER" id="PTHR10664:SF31">
    <property type="entry name" value="SERPENTINE RECEPTOR, CLASS BC (CLASS B-LIKE)"/>
    <property type="match status" value="1"/>
</dbReference>
<accession>A0A1I7SZ22</accession>
<feature type="transmembrane region" description="Helical" evidence="1">
    <location>
        <begin position="129"/>
        <end position="149"/>
    </location>
</feature>
<keyword evidence="1" id="KW-0812">Transmembrane</keyword>
<evidence type="ECO:0000313" key="2">
    <source>
        <dbReference type="Proteomes" id="UP000095282"/>
    </source>
</evidence>
<dbReference type="WBParaSite" id="Csp11.Scaffold37.g196.t1">
    <property type="protein sequence ID" value="Csp11.Scaffold37.g196.t1"/>
    <property type="gene ID" value="Csp11.Scaffold37.g196"/>
</dbReference>
<dbReference type="Pfam" id="PF10316">
    <property type="entry name" value="7TM_GPCR_Srbc"/>
    <property type="match status" value="1"/>
</dbReference>
<dbReference type="InterPro" id="IPR019420">
    <property type="entry name" value="7TM_GPCR_serpentine_rcpt_Srbc"/>
</dbReference>
<reference evidence="3" key="1">
    <citation type="submission" date="2016-11" db="UniProtKB">
        <authorList>
            <consortium name="WormBaseParasite"/>
        </authorList>
    </citation>
    <scope>IDENTIFICATION</scope>
</reference>
<evidence type="ECO:0000256" key="1">
    <source>
        <dbReference type="SAM" id="Phobius"/>
    </source>
</evidence>
<feature type="transmembrane region" description="Helical" evidence="1">
    <location>
        <begin position="6"/>
        <end position="31"/>
    </location>
</feature>
<dbReference type="Proteomes" id="UP000095282">
    <property type="component" value="Unplaced"/>
</dbReference>
<dbReference type="PANTHER" id="PTHR10664">
    <property type="entry name" value="SERPENTINE RECEPTOR-C.ELEGANS"/>
    <property type="match status" value="1"/>
</dbReference>
<feature type="transmembrane region" description="Helical" evidence="1">
    <location>
        <begin position="95"/>
        <end position="117"/>
    </location>
</feature>